<gene>
    <name evidence="1" type="ORF">CWATWH0003_0485</name>
</gene>
<protein>
    <submittedName>
        <fullName evidence="1">Uncharacterized protein</fullName>
    </submittedName>
</protein>
<dbReference type="Proteomes" id="UP000003477">
    <property type="component" value="Unassembled WGS sequence"/>
</dbReference>
<evidence type="ECO:0000313" key="2">
    <source>
        <dbReference type="Proteomes" id="UP000003477"/>
    </source>
</evidence>
<proteinExistence type="predicted"/>
<accession>G5IYY6</accession>
<organism evidence="1 2">
    <name type="scientific">Crocosphaera watsonii WH 0003</name>
    <dbReference type="NCBI Taxonomy" id="423471"/>
    <lineage>
        <taxon>Bacteria</taxon>
        <taxon>Bacillati</taxon>
        <taxon>Cyanobacteriota</taxon>
        <taxon>Cyanophyceae</taxon>
        <taxon>Oscillatoriophycideae</taxon>
        <taxon>Chroococcales</taxon>
        <taxon>Aphanothecaceae</taxon>
        <taxon>Crocosphaera</taxon>
    </lineage>
</organism>
<dbReference type="EMBL" id="AESD01000080">
    <property type="protein sequence ID" value="EHJ14843.1"/>
    <property type="molecule type" value="Genomic_DNA"/>
</dbReference>
<sequence>MCCQTNSFGASVTPRGFDCLKKLLVEKQQQKVTGCKF</sequence>
<name>G5IYY6_CROWT</name>
<dbReference type="AlphaFoldDB" id="G5IYY6"/>
<evidence type="ECO:0000313" key="1">
    <source>
        <dbReference type="EMBL" id="EHJ14843.1"/>
    </source>
</evidence>
<reference evidence="1 2" key="1">
    <citation type="journal article" date="2011" name="Front. Microbiol.">
        <title>Two Strains of Crocosphaera watsonii with Highly Conserved Genomes are Distinguished by Strain-Specific Features.</title>
        <authorList>
            <person name="Bench S.R."/>
            <person name="Ilikchyan I.N."/>
            <person name="Tripp H.J."/>
            <person name="Zehr J.P."/>
        </authorList>
    </citation>
    <scope>NUCLEOTIDE SEQUENCE [LARGE SCALE GENOMIC DNA]</scope>
    <source>
        <strain evidence="1 2">WH 0003</strain>
    </source>
</reference>
<comment type="caution">
    <text evidence="1">The sequence shown here is derived from an EMBL/GenBank/DDBJ whole genome shotgun (WGS) entry which is preliminary data.</text>
</comment>